<dbReference type="InterPro" id="IPR033121">
    <property type="entry name" value="PEPTIDASE_A1"/>
</dbReference>
<comment type="caution">
    <text evidence="6">The sequence shown here is derived from an EMBL/GenBank/DDBJ whole genome shotgun (WGS) entry which is preliminary data.</text>
</comment>
<proteinExistence type="inferred from homology"/>
<dbReference type="AlphaFoldDB" id="A0A8K0HT02"/>
<protein>
    <recommendedName>
        <fullName evidence="5">Peptidase A1 domain-containing protein</fullName>
    </recommendedName>
</protein>
<dbReference type="OrthoDB" id="1904546at2759"/>
<dbReference type="SUPFAM" id="SSF50630">
    <property type="entry name" value="Acid proteases"/>
    <property type="match status" value="1"/>
</dbReference>
<evidence type="ECO:0000313" key="6">
    <source>
        <dbReference type="EMBL" id="KAF3457198.1"/>
    </source>
</evidence>
<organism evidence="6 7">
    <name type="scientific">Rhamnella rubrinervis</name>
    <dbReference type="NCBI Taxonomy" id="2594499"/>
    <lineage>
        <taxon>Eukaryota</taxon>
        <taxon>Viridiplantae</taxon>
        <taxon>Streptophyta</taxon>
        <taxon>Embryophyta</taxon>
        <taxon>Tracheophyta</taxon>
        <taxon>Spermatophyta</taxon>
        <taxon>Magnoliopsida</taxon>
        <taxon>eudicotyledons</taxon>
        <taxon>Gunneridae</taxon>
        <taxon>Pentapetalae</taxon>
        <taxon>rosids</taxon>
        <taxon>fabids</taxon>
        <taxon>Rosales</taxon>
        <taxon>Rhamnaceae</taxon>
        <taxon>rhamnoid group</taxon>
        <taxon>Rhamneae</taxon>
        <taxon>Rhamnella</taxon>
    </lineage>
</organism>
<reference evidence="6" key="1">
    <citation type="submission" date="2020-03" db="EMBL/GenBank/DDBJ databases">
        <title>A high-quality chromosome-level genome assembly of a woody plant with both climbing and erect habits, Rhamnella rubrinervis.</title>
        <authorList>
            <person name="Lu Z."/>
            <person name="Yang Y."/>
            <person name="Zhu X."/>
            <person name="Sun Y."/>
        </authorList>
    </citation>
    <scope>NUCLEOTIDE SEQUENCE</scope>
    <source>
        <strain evidence="6">BYM</strain>
        <tissue evidence="6">Leaf</tissue>
    </source>
</reference>
<evidence type="ECO:0000259" key="5">
    <source>
        <dbReference type="PROSITE" id="PS51767"/>
    </source>
</evidence>
<dbReference type="Gene3D" id="2.40.70.10">
    <property type="entry name" value="Acid Proteases"/>
    <property type="match status" value="2"/>
</dbReference>
<keyword evidence="4" id="KW-0732">Signal</keyword>
<dbReference type="InterPro" id="IPR032799">
    <property type="entry name" value="TAXi_C"/>
</dbReference>
<evidence type="ECO:0000256" key="3">
    <source>
        <dbReference type="ARBA" id="ARBA00022525"/>
    </source>
</evidence>
<dbReference type="PANTHER" id="PTHR47965:SF22">
    <property type="entry name" value="EUKARYOTIC ASPARTYL PROTEASE FAMILY PROTEIN"/>
    <property type="match status" value="1"/>
</dbReference>
<keyword evidence="7" id="KW-1185">Reference proteome</keyword>
<evidence type="ECO:0000256" key="4">
    <source>
        <dbReference type="ARBA" id="ARBA00022729"/>
    </source>
</evidence>
<dbReference type="GO" id="GO:0005576">
    <property type="term" value="C:extracellular region"/>
    <property type="evidence" value="ECO:0007669"/>
    <property type="project" value="UniProtKB-SubCell"/>
</dbReference>
<dbReference type="InterPro" id="IPR001461">
    <property type="entry name" value="Aspartic_peptidase_A1"/>
</dbReference>
<keyword evidence="3" id="KW-0964">Secreted</keyword>
<evidence type="ECO:0000256" key="2">
    <source>
        <dbReference type="ARBA" id="ARBA00007447"/>
    </source>
</evidence>
<dbReference type="InterPro" id="IPR032861">
    <property type="entry name" value="TAXi_N"/>
</dbReference>
<comment type="similarity">
    <text evidence="2">Belongs to the peptidase A1 family.</text>
</comment>
<feature type="domain" description="Peptidase A1" evidence="5">
    <location>
        <begin position="29"/>
        <end position="397"/>
    </location>
</feature>
<gene>
    <name evidence="6" type="ORF">FNV43_RR01855</name>
</gene>
<evidence type="ECO:0000256" key="1">
    <source>
        <dbReference type="ARBA" id="ARBA00004239"/>
    </source>
</evidence>
<comment type="subcellular location">
    <subcellularLocation>
        <location evidence="1">Secreted</location>
        <location evidence="1">Extracellular space</location>
    </subcellularLocation>
</comment>
<dbReference type="Pfam" id="PF14541">
    <property type="entry name" value="TAXi_C"/>
    <property type="match status" value="1"/>
</dbReference>
<dbReference type="Proteomes" id="UP000796880">
    <property type="component" value="Unassembled WGS sequence"/>
</dbReference>
<dbReference type="GO" id="GO:0004190">
    <property type="term" value="F:aspartic-type endopeptidase activity"/>
    <property type="evidence" value="ECO:0007669"/>
    <property type="project" value="InterPro"/>
</dbReference>
<sequence length="419" mass="45225">MIISIAAETSLKPKAIVLNITKDPSTLQYITQIHQRKPLVPVKLTLDLGGRFLWVDCRSGYDTYKTIRCRTPECSLVQTNTCENDKICFVYPDNPVPDYPLQTSLNLAQDVVSLPALISTTSNSITSVTIPKFLFACGSPYLAQGLASGVEGIAGLGRSRLGLPIQLASTFNLPRKFSLCLASSNNNGGGFVFFGQPPKLDVYKSLTYTPLLVNPVSTSTGHAIEGEKSVDYFIGLKSIKVNNVAVPLNASLLVFDSMGNGGTRLSTAKRYTVLLTPIYNAVVGEFVKAMSELKVPRVAAVGQFGACFNSTYIASTEVGPDVPVIDLVLESVYWRLYGANSMVQVGKDVMCLGFIDEGVVDDGNFTNRATTSIVIGGHQLEDNLLQFDIANNRLGFSSSLLSKSTQTTCSNIHSRLVHA</sequence>
<name>A0A8K0HT02_9ROSA</name>
<accession>A0A8K0HT02</accession>
<dbReference type="PROSITE" id="PS51767">
    <property type="entry name" value="PEPTIDASE_A1"/>
    <property type="match status" value="1"/>
</dbReference>
<dbReference type="InterPro" id="IPR021109">
    <property type="entry name" value="Peptidase_aspartic_dom_sf"/>
</dbReference>
<dbReference type="EMBL" id="VOIH02000001">
    <property type="protein sequence ID" value="KAF3457198.1"/>
    <property type="molecule type" value="Genomic_DNA"/>
</dbReference>
<dbReference type="Pfam" id="PF14543">
    <property type="entry name" value="TAXi_N"/>
    <property type="match status" value="1"/>
</dbReference>
<evidence type="ECO:0000313" key="7">
    <source>
        <dbReference type="Proteomes" id="UP000796880"/>
    </source>
</evidence>
<dbReference type="GO" id="GO:0006508">
    <property type="term" value="P:proteolysis"/>
    <property type="evidence" value="ECO:0007669"/>
    <property type="project" value="InterPro"/>
</dbReference>
<dbReference type="PANTHER" id="PTHR47965">
    <property type="entry name" value="ASPARTYL PROTEASE-RELATED"/>
    <property type="match status" value="1"/>
</dbReference>
<dbReference type="FunFam" id="2.40.70.10:FF:000041">
    <property type="entry name" value="Basic 7S globulin"/>
    <property type="match status" value="1"/>
</dbReference>